<name>A0A317L421_9BACI</name>
<feature type="binding site" evidence="3">
    <location>
        <position position="42"/>
    </location>
    <ligand>
        <name>substrate</name>
    </ligand>
</feature>
<keyword evidence="4" id="KW-0067">ATP-binding</keyword>
<dbReference type="GO" id="GO:0019136">
    <property type="term" value="F:deoxynucleoside kinase activity"/>
    <property type="evidence" value="ECO:0007669"/>
    <property type="project" value="InterPro"/>
</dbReference>
<evidence type="ECO:0000259" key="5">
    <source>
        <dbReference type="Pfam" id="PF01712"/>
    </source>
</evidence>
<dbReference type="GO" id="GO:0005524">
    <property type="term" value="F:ATP binding"/>
    <property type="evidence" value="ECO:0007669"/>
    <property type="project" value="UniProtKB-KW"/>
</dbReference>
<feature type="domain" description="Deoxynucleoside kinase" evidence="5">
    <location>
        <begin position="2"/>
        <end position="195"/>
    </location>
</feature>
<keyword evidence="7" id="KW-1185">Reference proteome</keyword>
<protein>
    <submittedName>
        <fullName evidence="6">Deoxyguanosine kinase</fullName>
    </submittedName>
</protein>
<dbReference type="InterPro" id="IPR031314">
    <property type="entry name" value="DNK_dom"/>
</dbReference>
<feature type="active site" description="Proton acceptor" evidence="2">
    <location>
        <position position="76"/>
    </location>
</feature>
<feature type="binding site" evidence="4">
    <location>
        <begin position="6"/>
        <end position="14"/>
    </location>
    <ligand>
        <name>ATP</name>
        <dbReference type="ChEBI" id="CHEBI:30616"/>
    </ligand>
</feature>
<dbReference type="Gene3D" id="3.40.50.300">
    <property type="entry name" value="P-loop containing nucleotide triphosphate hydrolases"/>
    <property type="match status" value="1"/>
</dbReference>
<dbReference type="PANTHER" id="PTHR10513">
    <property type="entry name" value="DEOXYNUCLEOSIDE KINASE"/>
    <property type="match status" value="1"/>
</dbReference>
<dbReference type="Pfam" id="PF01712">
    <property type="entry name" value="dNK"/>
    <property type="match status" value="1"/>
</dbReference>
<dbReference type="InterPro" id="IPR002624">
    <property type="entry name" value="DCK/DGK"/>
</dbReference>
<keyword evidence="6" id="KW-0808">Transferase</keyword>
<dbReference type="GO" id="GO:0005737">
    <property type="term" value="C:cytoplasm"/>
    <property type="evidence" value="ECO:0007669"/>
    <property type="project" value="TreeGrafter"/>
</dbReference>
<dbReference type="AlphaFoldDB" id="A0A317L421"/>
<dbReference type="Proteomes" id="UP000245624">
    <property type="component" value="Unassembled WGS sequence"/>
</dbReference>
<dbReference type="RefSeq" id="WP_109983854.1">
    <property type="nucleotide sequence ID" value="NZ_JAJUIE010000121.1"/>
</dbReference>
<feature type="binding site" evidence="3">
    <location>
        <position position="53"/>
    </location>
    <ligand>
        <name>substrate</name>
    </ligand>
</feature>
<dbReference type="PANTHER" id="PTHR10513:SF35">
    <property type="entry name" value="DEOXYADENOSINE KINASE"/>
    <property type="match status" value="1"/>
</dbReference>
<dbReference type="InterPro" id="IPR027417">
    <property type="entry name" value="P-loop_NTPase"/>
</dbReference>
<evidence type="ECO:0000256" key="3">
    <source>
        <dbReference type="PIRSR" id="PIRSR000705-2"/>
    </source>
</evidence>
<organism evidence="6 7">
    <name type="scientific">Gracilibacillus dipsosauri</name>
    <dbReference type="NCBI Taxonomy" id="178340"/>
    <lineage>
        <taxon>Bacteria</taxon>
        <taxon>Bacillati</taxon>
        <taxon>Bacillota</taxon>
        <taxon>Bacilli</taxon>
        <taxon>Bacillales</taxon>
        <taxon>Bacillaceae</taxon>
        <taxon>Gracilibacillus</taxon>
    </lineage>
</organism>
<comment type="similarity">
    <text evidence="1">Belongs to the DCK/DGK family.</text>
</comment>
<evidence type="ECO:0000313" key="6">
    <source>
        <dbReference type="EMBL" id="PWU69648.1"/>
    </source>
</evidence>
<dbReference type="InterPro" id="IPR050566">
    <property type="entry name" value="Deoxyribonucleoside_kinase"/>
</dbReference>
<sequence>MITIDGVVGVGKSTLMNIMVEEMGYTPFQEPVVNNPILDRFYYDRERYSFPLQVFFLNERFKHIKNASKIEKAVLDRSIYGDVIFAKMLNDAGEMSNEEFGIYKDLFANMIEHCQAPALMIYLEASTEEAVRRITNRGRSYELDTEIAYWERLNKEYRQYFEEYEASPVLKINVDNLDFENNPEDKEYVLSLIREEIARLKLDDENK</sequence>
<evidence type="ECO:0000256" key="4">
    <source>
        <dbReference type="PIRSR" id="PIRSR000705-3"/>
    </source>
</evidence>
<evidence type="ECO:0000256" key="2">
    <source>
        <dbReference type="PIRSR" id="PIRSR000705-1"/>
    </source>
</evidence>
<feature type="binding site" evidence="3">
    <location>
        <position position="142"/>
    </location>
    <ligand>
        <name>substrate</name>
    </ligand>
</feature>
<keyword evidence="4" id="KW-0547">Nucleotide-binding</keyword>
<evidence type="ECO:0000256" key="1">
    <source>
        <dbReference type="ARBA" id="ARBA00007420"/>
    </source>
</evidence>
<comment type="caution">
    <text evidence="6">The sequence shown here is derived from an EMBL/GenBank/DDBJ whole genome shotgun (WGS) entry which is preliminary data.</text>
</comment>
<keyword evidence="6" id="KW-0418">Kinase</keyword>
<feature type="binding site" evidence="3">
    <location>
        <position position="77"/>
    </location>
    <ligand>
        <name>substrate</name>
    </ligand>
</feature>
<dbReference type="CDD" id="cd01673">
    <property type="entry name" value="dNK"/>
    <property type="match status" value="1"/>
</dbReference>
<gene>
    <name evidence="6" type="ORF">DLJ74_05235</name>
</gene>
<reference evidence="6 7" key="1">
    <citation type="submission" date="2018-05" db="EMBL/GenBank/DDBJ databases">
        <title>Genomic analysis of Gracilibacillus dipsosauri DD1 reveals novel features of a salt-tolerant amylase.</title>
        <authorList>
            <person name="Deutch C.E."/>
            <person name="Yang S."/>
        </authorList>
    </citation>
    <scope>NUCLEOTIDE SEQUENCE [LARGE SCALE GENOMIC DNA]</scope>
    <source>
        <strain evidence="6 7">DD1</strain>
    </source>
</reference>
<feature type="binding site" evidence="3">
    <location>
        <position position="30"/>
    </location>
    <ligand>
        <name>substrate</name>
    </ligand>
</feature>
<dbReference type="PIRSF" id="PIRSF000705">
    <property type="entry name" value="DNK"/>
    <property type="match status" value="1"/>
</dbReference>
<proteinExistence type="inferred from homology"/>
<dbReference type="SUPFAM" id="SSF52540">
    <property type="entry name" value="P-loop containing nucleoside triphosphate hydrolases"/>
    <property type="match status" value="1"/>
</dbReference>
<feature type="binding site" evidence="4">
    <location>
        <begin position="133"/>
        <end position="137"/>
    </location>
    <ligand>
        <name>ATP</name>
        <dbReference type="ChEBI" id="CHEBI:30616"/>
    </ligand>
</feature>
<accession>A0A317L421</accession>
<dbReference type="OrthoDB" id="9776634at2"/>
<feature type="binding site" evidence="4">
    <location>
        <begin position="177"/>
        <end position="179"/>
    </location>
    <ligand>
        <name>ATP</name>
        <dbReference type="ChEBI" id="CHEBI:30616"/>
    </ligand>
</feature>
<feature type="binding site" evidence="3">
    <location>
        <position position="82"/>
    </location>
    <ligand>
        <name>substrate</name>
    </ligand>
</feature>
<dbReference type="EMBL" id="QGTD01000005">
    <property type="protein sequence ID" value="PWU69648.1"/>
    <property type="molecule type" value="Genomic_DNA"/>
</dbReference>
<evidence type="ECO:0000313" key="7">
    <source>
        <dbReference type="Proteomes" id="UP000245624"/>
    </source>
</evidence>